<keyword evidence="8 18" id="KW-0472">Membrane</keyword>
<evidence type="ECO:0000256" key="9">
    <source>
        <dbReference type="ARBA" id="ARBA00032370"/>
    </source>
</evidence>
<keyword evidence="2" id="KW-0328">Glycosyltransferase</keyword>
<sequence>MPTLLERLQAPLRERPGETSLNDWVPEARLLVVLTLCWLALGLLVLFSASLPVGELQYEDGLRFFTRQALTAAVGLALMFWLCRTRIDRLFAVALPVFGVLLAMVFLVKIPGIGVELNGARRWIQLGPFSLQPSELIKPCVILLAAPLIANWRRLPNFTRVLGLAGAGLTVGGVLIQPDLGTAALIGVTLWLMGFAGGLPLGGLVAVLAAGGAVAAWKVSTTAYQMGRVTAFLDPWEVARGEGYQLVQSLLAVGSGGLQGTGFGLSAQKSAFLPYPYSDFIFAVFCEEFGLVGAAAFVLFLLLFLVVGLRVAVRCAEPTRRLIAAGATLLLVTQAFFHIAVVTGAVPPKGMPLPLVSYGGSGLIASLLCCGLLIRAACEMNLAPAVRFVRRRPAAPPPRPAARAPRPTSQPARREASPLPSYLLDTAVRGR</sequence>
<keyword evidence="5" id="KW-0133">Cell shape</keyword>
<dbReference type="PANTHER" id="PTHR30474:SF2">
    <property type="entry name" value="PEPTIDOGLYCAN GLYCOSYLTRANSFERASE FTSW-RELATED"/>
    <property type="match status" value="1"/>
</dbReference>
<evidence type="ECO:0000256" key="5">
    <source>
        <dbReference type="ARBA" id="ARBA00022960"/>
    </source>
</evidence>
<dbReference type="RefSeq" id="WP_230842111.1">
    <property type="nucleotide sequence ID" value="NZ_CP063845.1"/>
</dbReference>
<keyword evidence="20" id="KW-1185">Reference proteome</keyword>
<feature type="transmembrane region" description="Helical" evidence="18">
    <location>
        <begin position="321"/>
        <end position="346"/>
    </location>
</feature>
<dbReference type="GO" id="GO:0051301">
    <property type="term" value="P:cell division"/>
    <property type="evidence" value="ECO:0007669"/>
    <property type="project" value="UniProtKB-KW"/>
</dbReference>
<feature type="transmembrane region" description="Helical" evidence="18">
    <location>
        <begin position="30"/>
        <end position="53"/>
    </location>
</feature>
<keyword evidence="19" id="KW-0132">Cell division</keyword>
<feature type="transmembrane region" description="Helical" evidence="18">
    <location>
        <begin position="90"/>
        <end position="108"/>
    </location>
</feature>
<evidence type="ECO:0000256" key="6">
    <source>
        <dbReference type="ARBA" id="ARBA00022984"/>
    </source>
</evidence>
<evidence type="ECO:0000256" key="1">
    <source>
        <dbReference type="ARBA" id="ARBA00004141"/>
    </source>
</evidence>
<evidence type="ECO:0000256" key="10">
    <source>
        <dbReference type="ARBA" id="ARBA00033270"/>
    </source>
</evidence>
<keyword evidence="7 18" id="KW-1133">Transmembrane helix</keyword>
<evidence type="ECO:0000313" key="19">
    <source>
        <dbReference type="EMBL" id="UFP95010.1"/>
    </source>
</evidence>
<comment type="subcellular location">
    <subcellularLocation>
        <location evidence="1">Membrane</location>
        <topology evidence="1">Multi-pass membrane protein</topology>
    </subcellularLocation>
</comment>
<dbReference type="InterPro" id="IPR001182">
    <property type="entry name" value="FtsW/RodA"/>
</dbReference>
<evidence type="ECO:0000256" key="16">
    <source>
        <dbReference type="ARBA" id="ARBA00049966"/>
    </source>
</evidence>
<dbReference type="EC" id="2.4.99.28" evidence="14"/>
<keyword evidence="6" id="KW-0573">Peptidoglycan synthesis</keyword>
<dbReference type="PANTHER" id="PTHR30474">
    <property type="entry name" value="CELL CYCLE PROTEIN"/>
    <property type="match status" value="1"/>
</dbReference>
<feature type="transmembrane region" description="Helical" evidence="18">
    <location>
        <begin position="65"/>
        <end position="83"/>
    </location>
</feature>
<evidence type="ECO:0000256" key="8">
    <source>
        <dbReference type="ARBA" id="ARBA00023136"/>
    </source>
</evidence>
<feature type="region of interest" description="Disordered" evidence="17">
    <location>
        <begin position="393"/>
        <end position="431"/>
    </location>
</feature>
<feature type="compositionally biased region" description="Low complexity" evidence="17">
    <location>
        <begin position="401"/>
        <end position="411"/>
    </location>
</feature>
<keyword evidence="19" id="KW-0131">Cell cycle</keyword>
<evidence type="ECO:0000256" key="14">
    <source>
        <dbReference type="ARBA" id="ARBA00044770"/>
    </source>
</evidence>
<feature type="transmembrane region" description="Helical" evidence="18">
    <location>
        <begin position="188"/>
        <end position="217"/>
    </location>
</feature>
<protein>
    <recommendedName>
        <fullName evidence="12">Probable peptidoglycan glycosyltransferase FtsW</fullName>
        <ecNumber evidence="14">2.4.99.28</ecNumber>
    </recommendedName>
    <alternativeName>
        <fullName evidence="13">Cell division protein FtsW</fullName>
    </alternativeName>
    <alternativeName>
        <fullName evidence="10">Cell wall polymerase</fullName>
    </alternativeName>
    <alternativeName>
        <fullName evidence="9">Peptidoglycan polymerase</fullName>
    </alternativeName>
</protein>
<evidence type="ECO:0000256" key="18">
    <source>
        <dbReference type="SAM" id="Phobius"/>
    </source>
</evidence>
<evidence type="ECO:0000313" key="20">
    <source>
        <dbReference type="Proteomes" id="UP001054846"/>
    </source>
</evidence>
<keyword evidence="4 18" id="KW-0812">Transmembrane</keyword>
<organism evidence="19 20">
    <name type="scientific">Gloeobacter morelensis MG652769</name>
    <dbReference type="NCBI Taxonomy" id="2781736"/>
    <lineage>
        <taxon>Bacteria</taxon>
        <taxon>Bacillati</taxon>
        <taxon>Cyanobacteriota</taxon>
        <taxon>Cyanophyceae</taxon>
        <taxon>Gloeobacterales</taxon>
        <taxon>Gloeobacteraceae</taxon>
        <taxon>Gloeobacter</taxon>
        <taxon>Gloeobacter morelensis</taxon>
    </lineage>
</organism>
<feature type="transmembrane region" description="Helical" evidence="18">
    <location>
        <begin position="280"/>
        <end position="309"/>
    </location>
</feature>
<gene>
    <name evidence="19" type="ORF">ISF26_01815</name>
</gene>
<evidence type="ECO:0000256" key="15">
    <source>
        <dbReference type="ARBA" id="ARBA00049902"/>
    </source>
</evidence>
<evidence type="ECO:0000256" key="17">
    <source>
        <dbReference type="SAM" id="MobiDB-lite"/>
    </source>
</evidence>
<reference evidence="19 20" key="1">
    <citation type="journal article" date="2021" name="Genome Biol. Evol.">
        <title>Complete Genome Sequencing of a Novel Gloeobacter Species from a Waterfall Cave in Mexico.</title>
        <authorList>
            <person name="Saw J.H."/>
            <person name="Cardona T."/>
            <person name="Montejano G."/>
        </authorList>
    </citation>
    <scope>NUCLEOTIDE SEQUENCE [LARGE SCALE GENOMIC DNA]</scope>
    <source>
        <strain evidence="19">MG652769</strain>
    </source>
</reference>
<name>A0ABY3PN11_9CYAN</name>
<keyword evidence="3" id="KW-0808">Transferase</keyword>
<evidence type="ECO:0000256" key="4">
    <source>
        <dbReference type="ARBA" id="ARBA00022692"/>
    </source>
</evidence>
<evidence type="ECO:0000256" key="3">
    <source>
        <dbReference type="ARBA" id="ARBA00022679"/>
    </source>
</evidence>
<evidence type="ECO:0000256" key="2">
    <source>
        <dbReference type="ARBA" id="ARBA00022676"/>
    </source>
</evidence>
<dbReference type="Pfam" id="PF01098">
    <property type="entry name" value="FTSW_RODA_SPOVE"/>
    <property type="match status" value="1"/>
</dbReference>
<feature type="transmembrane region" description="Helical" evidence="18">
    <location>
        <begin position="358"/>
        <end position="378"/>
    </location>
</feature>
<evidence type="ECO:0000256" key="7">
    <source>
        <dbReference type="ARBA" id="ARBA00022989"/>
    </source>
</evidence>
<comment type="similarity">
    <text evidence="11">Belongs to the SEDS family. FtsW subfamily.</text>
</comment>
<accession>A0ABY3PN11</accession>
<evidence type="ECO:0000256" key="13">
    <source>
        <dbReference type="ARBA" id="ARBA00041418"/>
    </source>
</evidence>
<proteinExistence type="inferred from homology"/>
<dbReference type="EMBL" id="CP063845">
    <property type="protein sequence ID" value="UFP95010.1"/>
    <property type="molecule type" value="Genomic_DNA"/>
</dbReference>
<dbReference type="Proteomes" id="UP001054846">
    <property type="component" value="Chromosome"/>
</dbReference>
<comment type="catalytic activity">
    <reaction evidence="15">
        <text>[GlcNAc-(1-&gt;4)-Mur2Ac(oyl-L-Ala-gamma-D-Glu-L-Lys-D-Ala-D-Ala)](n)-di-trans,octa-cis-undecaprenyl diphosphate + beta-D-GlcNAc-(1-&gt;4)-Mur2Ac(oyl-L-Ala-gamma-D-Glu-L-Lys-D-Ala-D-Ala)-di-trans,octa-cis-undecaprenyl diphosphate = [GlcNAc-(1-&gt;4)-Mur2Ac(oyl-L-Ala-gamma-D-Glu-L-Lys-D-Ala-D-Ala)](n+1)-di-trans,octa-cis-undecaprenyl diphosphate + di-trans,octa-cis-undecaprenyl diphosphate + H(+)</text>
        <dbReference type="Rhea" id="RHEA:23708"/>
        <dbReference type="Rhea" id="RHEA-COMP:9602"/>
        <dbReference type="Rhea" id="RHEA-COMP:9603"/>
        <dbReference type="ChEBI" id="CHEBI:15378"/>
        <dbReference type="ChEBI" id="CHEBI:58405"/>
        <dbReference type="ChEBI" id="CHEBI:60033"/>
        <dbReference type="ChEBI" id="CHEBI:78435"/>
        <dbReference type="EC" id="2.4.99.28"/>
    </reaction>
</comment>
<evidence type="ECO:0000256" key="12">
    <source>
        <dbReference type="ARBA" id="ARBA00041185"/>
    </source>
</evidence>
<comment type="function">
    <text evidence="16">Peptidoglycan polymerase that is essential for cell division.</text>
</comment>
<evidence type="ECO:0000256" key="11">
    <source>
        <dbReference type="ARBA" id="ARBA00038053"/>
    </source>
</evidence>